<comment type="caution">
    <text evidence="7">The sequence shown here is derived from an EMBL/GenBank/DDBJ whole genome shotgun (WGS) entry which is preliminary data.</text>
</comment>
<keyword evidence="5 6" id="KW-0472">Membrane</keyword>
<dbReference type="GeneID" id="99664506"/>
<feature type="transmembrane region" description="Helical" evidence="6">
    <location>
        <begin position="71"/>
        <end position="89"/>
    </location>
</feature>
<keyword evidence="3 6" id="KW-0812">Transmembrane</keyword>
<feature type="transmembrane region" description="Helical" evidence="6">
    <location>
        <begin position="35"/>
        <end position="59"/>
    </location>
</feature>
<dbReference type="RefSeq" id="WP_089454193.1">
    <property type="nucleotide sequence ID" value="NZ_CP184470.1"/>
</dbReference>
<keyword evidence="2" id="KW-1003">Cell membrane</keyword>
<protein>
    <recommendedName>
        <fullName evidence="9">Cytochrome C oxidase subunit IV family protein</fullName>
    </recommendedName>
</protein>
<sequence length="93" mass="10121">MEQAHTTSARAFFVWLFLMVATLCSGFLAEHHGLANGLTAVVAIMFIAAIKGRAVLLHFMEIKAAPLPWRIAFEAWMWGVCGTIVAIWACSGA</sequence>
<name>A0A228HTW7_9BURK</name>
<reference evidence="7 8" key="2">
    <citation type="submission" date="2017-08" db="EMBL/GenBank/DDBJ databases">
        <title>WGS of novel Burkholderia cepaca complex species.</title>
        <authorList>
            <person name="Lipuma J."/>
            <person name="Spilker T."/>
        </authorList>
    </citation>
    <scope>NUCLEOTIDE SEQUENCE [LARGE SCALE GENOMIC DNA]</scope>
    <source>
        <strain evidence="7 8">AU17325</strain>
    </source>
</reference>
<dbReference type="InterPro" id="IPR005171">
    <property type="entry name" value="Cyt_c_oxidase_su4_prok"/>
</dbReference>
<reference evidence="8" key="1">
    <citation type="submission" date="2017-06" db="EMBL/GenBank/DDBJ databases">
        <authorList>
            <person name="LiPuma J."/>
            <person name="Spilker T."/>
        </authorList>
    </citation>
    <scope>NUCLEOTIDE SEQUENCE [LARGE SCALE GENOMIC DNA]</scope>
    <source>
        <strain evidence="8">AU17325</strain>
    </source>
</reference>
<evidence type="ECO:0008006" key="9">
    <source>
        <dbReference type="Google" id="ProtNLM"/>
    </source>
</evidence>
<dbReference type="Proteomes" id="UP000214600">
    <property type="component" value="Unassembled WGS sequence"/>
</dbReference>
<dbReference type="AlphaFoldDB" id="A0A228HTW7"/>
<dbReference type="OrthoDB" id="9181004at2"/>
<dbReference type="GO" id="GO:0005886">
    <property type="term" value="C:plasma membrane"/>
    <property type="evidence" value="ECO:0007669"/>
    <property type="project" value="UniProtKB-SubCell"/>
</dbReference>
<evidence type="ECO:0000256" key="5">
    <source>
        <dbReference type="ARBA" id="ARBA00023136"/>
    </source>
</evidence>
<evidence type="ECO:0000256" key="2">
    <source>
        <dbReference type="ARBA" id="ARBA00022475"/>
    </source>
</evidence>
<evidence type="ECO:0000256" key="4">
    <source>
        <dbReference type="ARBA" id="ARBA00022989"/>
    </source>
</evidence>
<evidence type="ECO:0000256" key="3">
    <source>
        <dbReference type="ARBA" id="ARBA00022692"/>
    </source>
</evidence>
<evidence type="ECO:0000313" key="7">
    <source>
        <dbReference type="EMBL" id="OXI33577.1"/>
    </source>
</evidence>
<comment type="subcellular location">
    <subcellularLocation>
        <location evidence="1">Cell membrane</location>
        <topology evidence="1">Multi-pass membrane protein</topology>
    </subcellularLocation>
</comment>
<dbReference type="EMBL" id="NKFA01000032">
    <property type="protein sequence ID" value="OXI33577.1"/>
    <property type="molecule type" value="Genomic_DNA"/>
</dbReference>
<organism evidence="7 8">
    <name type="scientific">Burkholderia aenigmatica</name>
    <dbReference type="NCBI Taxonomy" id="2015348"/>
    <lineage>
        <taxon>Bacteria</taxon>
        <taxon>Pseudomonadati</taxon>
        <taxon>Pseudomonadota</taxon>
        <taxon>Betaproteobacteria</taxon>
        <taxon>Burkholderiales</taxon>
        <taxon>Burkholderiaceae</taxon>
        <taxon>Burkholderia</taxon>
        <taxon>Burkholderia cepacia complex</taxon>
    </lineage>
</organism>
<proteinExistence type="predicted"/>
<evidence type="ECO:0000313" key="8">
    <source>
        <dbReference type="Proteomes" id="UP000214600"/>
    </source>
</evidence>
<feature type="transmembrane region" description="Helical" evidence="6">
    <location>
        <begin position="12"/>
        <end position="29"/>
    </location>
</feature>
<accession>A0A228HTW7</accession>
<evidence type="ECO:0000256" key="6">
    <source>
        <dbReference type="SAM" id="Phobius"/>
    </source>
</evidence>
<dbReference type="Pfam" id="PF03626">
    <property type="entry name" value="COX4_pro"/>
    <property type="match status" value="1"/>
</dbReference>
<gene>
    <name evidence="7" type="ORF">CFB84_38260</name>
</gene>
<evidence type="ECO:0000256" key="1">
    <source>
        <dbReference type="ARBA" id="ARBA00004651"/>
    </source>
</evidence>
<keyword evidence="4 6" id="KW-1133">Transmembrane helix</keyword>